<dbReference type="Proteomes" id="UP001205035">
    <property type="component" value="Unassembled WGS sequence"/>
</dbReference>
<dbReference type="InterPro" id="IPR008217">
    <property type="entry name" value="Ccc1_fam"/>
</dbReference>
<evidence type="ECO:0000256" key="2">
    <source>
        <dbReference type="ARBA" id="ARBA00022692"/>
    </source>
</evidence>
<proteinExistence type="predicted"/>
<reference evidence="6 8" key="1">
    <citation type="journal article" date="2019" name="Nat. Med.">
        <title>A library of human gut bacterial isolates paired with longitudinal multiomics data enables mechanistic microbiome research.</title>
        <authorList>
            <person name="Poyet M."/>
            <person name="Groussin M."/>
            <person name="Gibbons S.M."/>
            <person name="Avila-Pacheco J."/>
            <person name="Jiang X."/>
            <person name="Kearney S.M."/>
            <person name="Perrotta A.R."/>
            <person name="Berdy B."/>
            <person name="Zhao S."/>
            <person name="Lieberman T.D."/>
            <person name="Swanson P.K."/>
            <person name="Smith M."/>
            <person name="Roesemann S."/>
            <person name="Alexander J.E."/>
            <person name="Rich S.A."/>
            <person name="Livny J."/>
            <person name="Vlamakis H."/>
            <person name="Clish C."/>
            <person name="Bullock K."/>
            <person name="Deik A."/>
            <person name="Scott J."/>
            <person name="Pierce K.A."/>
            <person name="Xavier R.J."/>
            <person name="Alm E.J."/>
        </authorList>
    </citation>
    <scope>NUCLEOTIDE SEQUENCE [LARGE SCALE GENOMIC DNA]</scope>
    <source>
        <strain evidence="6 8">BIOML-A204</strain>
    </source>
</reference>
<feature type="transmembrane region" description="Helical" evidence="5">
    <location>
        <begin position="162"/>
        <end position="185"/>
    </location>
</feature>
<evidence type="ECO:0000313" key="7">
    <source>
        <dbReference type="EMBL" id="MCQ5083463.1"/>
    </source>
</evidence>
<dbReference type="GO" id="GO:0012505">
    <property type="term" value="C:endomembrane system"/>
    <property type="evidence" value="ECO:0007669"/>
    <property type="project" value="UniProtKB-SubCell"/>
</dbReference>
<feature type="transmembrane region" description="Helical" evidence="5">
    <location>
        <begin position="258"/>
        <end position="279"/>
    </location>
</feature>
<evidence type="ECO:0000256" key="5">
    <source>
        <dbReference type="SAM" id="Phobius"/>
    </source>
</evidence>
<evidence type="ECO:0000313" key="8">
    <source>
        <dbReference type="Proteomes" id="UP000323119"/>
    </source>
</evidence>
<keyword evidence="3 5" id="KW-1133">Transmembrane helix</keyword>
<organism evidence="6 8">
    <name type="scientific">Alistipes onderdonkii</name>
    <dbReference type="NCBI Taxonomy" id="328813"/>
    <lineage>
        <taxon>Bacteria</taxon>
        <taxon>Pseudomonadati</taxon>
        <taxon>Bacteroidota</taxon>
        <taxon>Bacteroidia</taxon>
        <taxon>Bacteroidales</taxon>
        <taxon>Rikenellaceae</taxon>
        <taxon>Alistipes</taxon>
    </lineage>
</organism>
<keyword evidence="2 5" id="KW-0812">Transmembrane</keyword>
<dbReference type="AlphaFoldDB" id="A0A9P3ZIJ1"/>
<feature type="transmembrane region" description="Helical" evidence="5">
    <location>
        <begin position="197"/>
        <end position="220"/>
    </location>
</feature>
<dbReference type="InterPro" id="IPR009078">
    <property type="entry name" value="Ferritin-like_SF"/>
</dbReference>
<dbReference type="GO" id="GO:0030026">
    <property type="term" value="P:intracellular manganese ion homeostasis"/>
    <property type="evidence" value="ECO:0007669"/>
    <property type="project" value="InterPro"/>
</dbReference>
<gene>
    <name evidence="6" type="ORF">F2S36_08695</name>
    <name evidence="7" type="ORF">NE651_11260</name>
</gene>
<evidence type="ECO:0000256" key="3">
    <source>
        <dbReference type="ARBA" id="ARBA00022989"/>
    </source>
</evidence>
<evidence type="ECO:0000313" key="6">
    <source>
        <dbReference type="EMBL" id="KAA2561626.1"/>
    </source>
</evidence>
<accession>A0A9P3ZIJ1</accession>
<dbReference type="CDD" id="cd01044">
    <property type="entry name" value="Ferritin_CCC1_N"/>
    <property type="match status" value="1"/>
</dbReference>
<feature type="transmembrane region" description="Helical" evidence="5">
    <location>
        <begin position="135"/>
        <end position="156"/>
    </location>
</feature>
<evidence type="ECO:0000256" key="4">
    <source>
        <dbReference type="ARBA" id="ARBA00023136"/>
    </source>
</evidence>
<dbReference type="RefSeq" id="WP_055203813.1">
    <property type="nucleotide sequence ID" value="NZ_DAWDUM010000005.1"/>
</dbReference>
<dbReference type="EMBL" id="JANGBQ010000016">
    <property type="protein sequence ID" value="MCQ5083463.1"/>
    <property type="molecule type" value="Genomic_DNA"/>
</dbReference>
<dbReference type="Proteomes" id="UP000323119">
    <property type="component" value="Unassembled WGS sequence"/>
</dbReference>
<keyword evidence="4 5" id="KW-0472">Membrane</keyword>
<protein>
    <submittedName>
        <fullName evidence="6">Rubrerythrin family protein</fullName>
    </submittedName>
    <submittedName>
        <fullName evidence="7">VIT1/CCC1 transporter family protein</fullName>
    </submittedName>
</protein>
<feature type="transmembrane region" description="Helical" evidence="5">
    <location>
        <begin position="226"/>
        <end position="246"/>
    </location>
</feature>
<dbReference type="SUPFAM" id="SSF47240">
    <property type="entry name" value="Ferritin-like"/>
    <property type="match status" value="1"/>
</dbReference>
<dbReference type="EMBL" id="VVUY01000006">
    <property type="protein sequence ID" value="KAA2561626.1"/>
    <property type="molecule type" value="Genomic_DNA"/>
</dbReference>
<comment type="subcellular location">
    <subcellularLocation>
        <location evidence="1">Endomembrane system</location>
        <topology evidence="1">Multi-pass membrane protein</topology>
    </subcellularLocation>
</comment>
<dbReference type="Pfam" id="PF01988">
    <property type="entry name" value="VIT1"/>
    <property type="match status" value="1"/>
</dbReference>
<dbReference type="InterPro" id="IPR039376">
    <property type="entry name" value="Ferritin_CCC1_N"/>
</dbReference>
<evidence type="ECO:0000256" key="1">
    <source>
        <dbReference type="ARBA" id="ARBA00004127"/>
    </source>
</evidence>
<dbReference type="CDD" id="cd02431">
    <property type="entry name" value="Ferritin_CCC1_C"/>
    <property type="match status" value="1"/>
</dbReference>
<name>A0A9P3ZIJ1_9BACT</name>
<sequence length="287" mass="32096">MDATAKNLLNLQREEATLCEVYRRLAELEKDPVRRQTLVRIMHDERRHCAILKRRTGREMAPDPKRVFWYVWIMRVLGPAFVVRQMELCEKGTEASYSLYAEREEFIRIASEEKRHGEDLTNLAGGMRLSYMSSVVLGLNDALVEFTGALAGFTLALNEPRLVALTGSITGVAAALSMAASEYLSTKSDATGEKHPLRAALCTGTAYLVTVAILIIPYLLFSNAVMALSVMLLAALTVIALFNYYYAVVRSESFRQRFFEMALLSFGIAGISFLIGYGLKYFTGIEM</sequence>
<dbReference type="GO" id="GO:0005384">
    <property type="term" value="F:manganese ion transmembrane transporter activity"/>
    <property type="evidence" value="ECO:0007669"/>
    <property type="project" value="InterPro"/>
</dbReference>
<reference evidence="7" key="2">
    <citation type="submission" date="2022-06" db="EMBL/GenBank/DDBJ databases">
        <title>Isolation of gut microbiota from human fecal samples.</title>
        <authorList>
            <person name="Pamer E.G."/>
            <person name="Barat B."/>
            <person name="Waligurski E."/>
            <person name="Medina S."/>
            <person name="Paddock L."/>
            <person name="Mostad J."/>
        </authorList>
    </citation>
    <scope>NUCLEOTIDE SEQUENCE</scope>
    <source>
        <strain evidence="7">DFI.6.22</strain>
    </source>
</reference>
<comment type="caution">
    <text evidence="6">The sequence shown here is derived from an EMBL/GenBank/DDBJ whole genome shotgun (WGS) entry which is preliminary data.</text>
</comment>